<dbReference type="RefSeq" id="WP_114485163.1">
    <property type="nucleotide sequence ID" value="NZ_CBCSHM010000001.1"/>
</dbReference>
<keyword evidence="1" id="KW-0732">Signal</keyword>
<dbReference type="InterPro" id="IPR008258">
    <property type="entry name" value="Transglycosylase_SLT_dom_1"/>
</dbReference>
<evidence type="ECO:0000259" key="2">
    <source>
        <dbReference type="Pfam" id="PF01464"/>
    </source>
</evidence>
<comment type="caution">
    <text evidence="3">The sequence shown here is derived from an EMBL/GenBank/DDBJ whole genome shotgun (WGS) entry which is preliminary data.</text>
</comment>
<protein>
    <recommendedName>
        <fullName evidence="2">Transglycosylase SLT domain-containing protein</fullName>
    </recommendedName>
</protein>
<organism evidence="3 4">
    <name type="scientific">Vreelandella rituensis</name>
    <dbReference type="NCBI Taxonomy" id="2282306"/>
    <lineage>
        <taxon>Bacteria</taxon>
        <taxon>Pseudomonadati</taxon>
        <taxon>Pseudomonadota</taxon>
        <taxon>Gammaproteobacteria</taxon>
        <taxon>Oceanospirillales</taxon>
        <taxon>Halomonadaceae</taxon>
        <taxon>Vreelandella</taxon>
    </lineage>
</organism>
<evidence type="ECO:0000313" key="4">
    <source>
        <dbReference type="Proteomes" id="UP000253204"/>
    </source>
</evidence>
<dbReference type="EMBL" id="QPIJ01000001">
    <property type="protein sequence ID" value="RCV93835.1"/>
    <property type="molecule type" value="Genomic_DNA"/>
</dbReference>
<dbReference type="Pfam" id="PF01464">
    <property type="entry name" value="SLT"/>
    <property type="match status" value="1"/>
</dbReference>
<dbReference type="InterPro" id="IPR023346">
    <property type="entry name" value="Lysozyme-like_dom_sf"/>
</dbReference>
<feature type="chain" id="PRO_5016926161" description="Transglycosylase SLT domain-containing protein" evidence="1">
    <location>
        <begin position="23"/>
        <end position="190"/>
    </location>
</feature>
<gene>
    <name evidence="3" type="ORF">DU506_01370</name>
</gene>
<name>A0A368UA06_9GAMM</name>
<dbReference type="OrthoDB" id="9980258at2"/>
<dbReference type="AlphaFoldDB" id="A0A368UA06"/>
<dbReference type="Proteomes" id="UP000253204">
    <property type="component" value="Unassembled WGS sequence"/>
</dbReference>
<proteinExistence type="predicted"/>
<sequence length="190" mass="20687">MRSLKVCLVALGVAAMPVSAMASIHDFQCLTADMTGDENARQLYIAATSEAARTFNIAPAIMVAIKRTESGRGLNPLVTNRNNNGTTDRGYYQVNAEVWLPELRRIGLPIANADLHGVRANALIAAWVYKRQLARVKDPLEAVGYYHKGGGTGPGSERIRKVYKDKFIGHLRAMVSRCGMGTGKQSLVSR</sequence>
<dbReference type="SUPFAM" id="SSF53955">
    <property type="entry name" value="Lysozyme-like"/>
    <property type="match status" value="1"/>
</dbReference>
<feature type="signal peptide" evidence="1">
    <location>
        <begin position="1"/>
        <end position="22"/>
    </location>
</feature>
<dbReference type="Gene3D" id="1.10.530.10">
    <property type="match status" value="1"/>
</dbReference>
<feature type="domain" description="Transglycosylase SLT" evidence="2">
    <location>
        <begin position="49"/>
        <end position="152"/>
    </location>
</feature>
<accession>A0A368UA06</accession>
<evidence type="ECO:0000256" key="1">
    <source>
        <dbReference type="SAM" id="SignalP"/>
    </source>
</evidence>
<keyword evidence="4" id="KW-1185">Reference proteome</keyword>
<reference evidence="3 4" key="1">
    <citation type="submission" date="2018-07" db="EMBL/GenBank/DDBJ databases">
        <title>Halomonas rutogse sp. nov., isolated from Lake TangqianCo on Tibetan Plateau.</title>
        <authorList>
            <person name="Lu H."/>
            <person name="Xing P."/>
            <person name="Wu Q."/>
        </authorList>
    </citation>
    <scope>NUCLEOTIDE SEQUENCE [LARGE SCALE GENOMIC DNA]</scope>
    <source>
        <strain evidence="3 4">TQ8S</strain>
    </source>
</reference>
<evidence type="ECO:0000313" key="3">
    <source>
        <dbReference type="EMBL" id="RCV93835.1"/>
    </source>
</evidence>